<feature type="transmembrane region" description="Helical" evidence="6">
    <location>
        <begin position="150"/>
        <end position="168"/>
    </location>
</feature>
<dbReference type="Proteomes" id="UP000636891">
    <property type="component" value="Unassembled WGS sequence"/>
</dbReference>
<evidence type="ECO:0000256" key="3">
    <source>
        <dbReference type="ARBA" id="ARBA00022692"/>
    </source>
</evidence>
<feature type="transmembrane region" description="Helical" evidence="6">
    <location>
        <begin position="180"/>
        <end position="198"/>
    </location>
</feature>
<keyword evidence="5 6" id="KW-0472">Membrane</keyword>
<feature type="transmembrane region" description="Helical" evidence="6">
    <location>
        <begin position="37"/>
        <end position="55"/>
    </location>
</feature>
<feature type="transmembrane region" description="Helical" evidence="6">
    <location>
        <begin position="121"/>
        <end position="138"/>
    </location>
</feature>
<feature type="transmembrane region" description="Helical" evidence="6">
    <location>
        <begin position="267"/>
        <end position="287"/>
    </location>
</feature>
<evidence type="ECO:0000259" key="7">
    <source>
        <dbReference type="Pfam" id="PF00892"/>
    </source>
</evidence>
<dbReference type="SUPFAM" id="SSF103481">
    <property type="entry name" value="Multidrug resistance efflux transporter EmrE"/>
    <property type="match status" value="2"/>
</dbReference>
<evidence type="ECO:0000313" key="8">
    <source>
        <dbReference type="EMBL" id="MBC5616603.1"/>
    </source>
</evidence>
<feature type="transmembrane region" description="Helical" evidence="6">
    <location>
        <begin position="7"/>
        <end position="25"/>
    </location>
</feature>
<feature type="domain" description="EamA" evidence="7">
    <location>
        <begin position="147"/>
        <end position="284"/>
    </location>
</feature>
<evidence type="ECO:0000256" key="1">
    <source>
        <dbReference type="ARBA" id="ARBA00004651"/>
    </source>
</evidence>
<protein>
    <submittedName>
        <fullName evidence="8">DMT family transporter</fullName>
    </submittedName>
</protein>
<dbReference type="Gene3D" id="1.10.3730.20">
    <property type="match status" value="2"/>
</dbReference>
<accession>A0ABR7CLS2</accession>
<evidence type="ECO:0000256" key="4">
    <source>
        <dbReference type="ARBA" id="ARBA00022989"/>
    </source>
</evidence>
<feature type="domain" description="EamA" evidence="7">
    <location>
        <begin position="5"/>
        <end position="138"/>
    </location>
</feature>
<dbReference type="PANTHER" id="PTHR32322">
    <property type="entry name" value="INNER MEMBRANE TRANSPORTER"/>
    <property type="match status" value="1"/>
</dbReference>
<sequence length="309" mass="32949">MKQFKGILLAMISSATFGMIPLFALPVIRGGMGVDSVMFYRFALSSAVVGAYLLLRRADLRVTLREFGVLFGLGALYAFTSLLLTIAYLYIPSGVATTIHFLYPLLVAAIMALFFKDRISVSVMVAALAAVAGVWLLSGGTDAAVGMKGLTLALATVATYAVYIVGVNKSCVQHMKGLKMVFFILLSATIIFAGNLFVKGEIPESIPDWSAAVHLILLALIPTLVSDLTLVLAVQRIGSTTTAILGCLEPLTAVALGIFFLGERFVAEQFAGVALIVAAVVTVILGGRPGRFSVRRLIPDFLSNFYKAR</sequence>
<dbReference type="EMBL" id="JACOOK010000003">
    <property type="protein sequence ID" value="MBC5616603.1"/>
    <property type="molecule type" value="Genomic_DNA"/>
</dbReference>
<keyword evidence="9" id="KW-1185">Reference proteome</keyword>
<dbReference type="PANTHER" id="PTHR32322:SF18">
    <property type="entry name" value="S-ADENOSYLMETHIONINE_S-ADENOSYLHOMOCYSTEINE TRANSPORTER"/>
    <property type="match status" value="1"/>
</dbReference>
<dbReference type="InterPro" id="IPR000620">
    <property type="entry name" value="EamA_dom"/>
</dbReference>
<evidence type="ECO:0000313" key="9">
    <source>
        <dbReference type="Proteomes" id="UP000636891"/>
    </source>
</evidence>
<dbReference type="InterPro" id="IPR050638">
    <property type="entry name" value="AA-Vitamin_Transporters"/>
</dbReference>
<dbReference type="InterPro" id="IPR037185">
    <property type="entry name" value="EmrE-like"/>
</dbReference>
<feature type="transmembrane region" description="Helical" evidence="6">
    <location>
        <begin position="241"/>
        <end position="261"/>
    </location>
</feature>
<feature type="transmembrane region" description="Helical" evidence="6">
    <location>
        <begin position="67"/>
        <end position="91"/>
    </location>
</feature>
<feature type="transmembrane region" description="Helical" evidence="6">
    <location>
        <begin position="210"/>
        <end position="234"/>
    </location>
</feature>
<dbReference type="Pfam" id="PF00892">
    <property type="entry name" value="EamA"/>
    <property type="match status" value="2"/>
</dbReference>
<gene>
    <name evidence="8" type="ORF">H8S08_06165</name>
</gene>
<comment type="subcellular location">
    <subcellularLocation>
        <location evidence="1">Cell membrane</location>
        <topology evidence="1">Multi-pass membrane protein</topology>
    </subcellularLocation>
</comment>
<evidence type="ECO:0000256" key="5">
    <source>
        <dbReference type="ARBA" id="ARBA00023136"/>
    </source>
</evidence>
<comment type="caution">
    <text evidence="8">The sequence shown here is derived from an EMBL/GenBank/DDBJ whole genome shotgun (WGS) entry which is preliminary data.</text>
</comment>
<organism evidence="8 9">
    <name type="scientific">Alistipes hominis</name>
    <dbReference type="NCBI Taxonomy" id="2763015"/>
    <lineage>
        <taxon>Bacteria</taxon>
        <taxon>Pseudomonadati</taxon>
        <taxon>Bacteroidota</taxon>
        <taxon>Bacteroidia</taxon>
        <taxon>Bacteroidales</taxon>
        <taxon>Rikenellaceae</taxon>
        <taxon>Alistipes</taxon>
    </lineage>
</organism>
<evidence type="ECO:0000256" key="6">
    <source>
        <dbReference type="SAM" id="Phobius"/>
    </source>
</evidence>
<keyword evidence="3 6" id="KW-0812">Transmembrane</keyword>
<proteinExistence type="predicted"/>
<name>A0ABR7CLS2_9BACT</name>
<dbReference type="RefSeq" id="WP_101573900.1">
    <property type="nucleotide sequence ID" value="NZ_JACOOK010000003.1"/>
</dbReference>
<reference evidence="8 9" key="1">
    <citation type="submission" date="2020-08" db="EMBL/GenBank/DDBJ databases">
        <title>Genome public.</title>
        <authorList>
            <person name="Liu C."/>
            <person name="Sun Q."/>
        </authorList>
    </citation>
    <scope>NUCLEOTIDE SEQUENCE [LARGE SCALE GENOMIC DNA]</scope>
    <source>
        <strain evidence="8 9">New-7</strain>
    </source>
</reference>
<keyword evidence="2" id="KW-1003">Cell membrane</keyword>
<keyword evidence="4 6" id="KW-1133">Transmembrane helix</keyword>
<evidence type="ECO:0000256" key="2">
    <source>
        <dbReference type="ARBA" id="ARBA00022475"/>
    </source>
</evidence>
<feature type="transmembrane region" description="Helical" evidence="6">
    <location>
        <begin position="97"/>
        <end position="114"/>
    </location>
</feature>